<keyword evidence="3" id="KW-1185">Reference proteome</keyword>
<accession>A0A2U9P631</accession>
<evidence type="ECO:0000313" key="2">
    <source>
        <dbReference type="EMBL" id="AWT44428.1"/>
    </source>
</evidence>
<dbReference type="OrthoDB" id="3968810at2"/>
<name>A0A2U9P631_STRAS</name>
<dbReference type="AlphaFoldDB" id="A0A2U9P631"/>
<reference evidence="2 3" key="1">
    <citation type="submission" date="2018-06" db="EMBL/GenBank/DDBJ databases">
        <title>The complete genome sequence of a nosiheptide producer Streptomyces actuosus ATCC 25421: deducing the ability of producing a new class III lantibiotics.</title>
        <authorList>
            <person name="Liu W."/>
            <person name="Sun F."/>
            <person name="Hu Y."/>
        </authorList>
    </citation>
    <scope>NUCLEOTIDE SEQUENCE [LARGE SCALE GENOMIC DNA]</scope>
    <source>
        <strain evidence="2 3">ATCC 25421</strain>
    </source>
</reference>
<dbReference type="InterPro" id="IPR048799">
    <property type="entry name" value="P68_RBP_TagC-like_beta-prop"/>
</dbReference>
<dbReference type="Pfam" id="PF21311">
    <property type="entry name" value="Phage_RBD_prop"/>
    <property type="match status" value="1"/>
</dbReference>
<protein>
    <submittedName>
        <fullName evidence="2">Teichoic acid biosynthesis protein C</fullName>
    </submittedName>
</protein>
<dbReference type="InterPro" id="IPR006311">
    <property type="entry name" value="TAT_signal"/>
</dbReference>
<organism evidence="2 3">
    <name type="scientific">Streptomyces actuosus</name>
    <dbReference type="NCBI Taxonomy" id="1885"/>
    <lineage>
        <taxon>Bacteria</taxon>
        <taxon>Bacillati</taxon>
        <taxon>Actinomycetota</taxon>
        <taxon>Actinomycetes</taxon>
        <taxon>Kitasatosporales</taxon>
        <taxon>Streptomycetaceae</taxon>
        <taxon>Streptomyces</taxon>
    </lineage>
</organism>
<dbReference type="Proteomes" id="UP000247634">
    <property type="component" value="Chromosome"/>
</dbReference>
<evidence type="ECO:0000259" key="1">
    <source>
        <dbReference type="Pfam" id="PF21311"/>
    </source>
</evidence>
<dbReference type="RefSeq" id="WP_110629329.1">
    <property type="nucleotide sequence ID" value="NZ_CP029788.1"/>
</dbReference>
<evidence type="ECO:0000313" key="3">
    <source>
        <dbReference type="Proteomes" id="UP000247634"/>
    </source>
</evidence>
<gene>
    <name evidence="2" type="ORF">DMT42_20395</name>
</gene>
<dbReference type="EMBL" id="CP029788">
    <property type="protein sequence ID" value="AWT44428.1"/>
    <property type="molecule type" value="Genomic_DNA"/>
</dbReference>
<proteinExistence type="predicted"/>
<sequence length="324" mass="34739">MENPLRTPLTRRGLLRAGAGASLAVVGLGYGAQSAAAAVSETARFDLSQPSYDLFRDKSLHSVRVQQSFAFDSVNKRLFVAAKRSGSAEEAGDLCISHLDFQGNYISYMHLNGFGHGVAFGVSPSGSSSYLWVEADANANGYGTKLARIKYVAGTTLDSSDASIVKYAPIAGASEYTCSIDPVYNRMIVRYHMNGAKHIAVYNLADANAGDFSNPLANFPQPSISGTAQGYTLYGSYMYFLTGNAYSSTNPDPGNTYLYSINVNTGQIVQGPTLTKAGSTLVYREPEGLAIYRTDAGESRLFLGFASGVEGDRRSSIFYKNDLV</sequence>
<feature type="domain" description="P68 RBP/TagC-like beta-propeller" evidence="1">
    <location>
        <begin position="65"/>
        <end position="318"/>
    </location>
</feature>
<dbReference type="PROSITE" id="PS51318">
    <property type="entry name" value="TAT"/>
    <property type="match status" value="1"/>
</dbReference>
<dbReference type="KEGG" id="sact:DMT42_20395"/>